<organism evidence="2 3">
    <name type="scientific">Kipferlia bialata</name>
    <dbReference type="NCBI Taxonomy" id="797122"/>
    <lineage>
        <taxon>Eukaryota</taxon>
        <taxon>Metamonada</taxon>
        <taxon>Carpediemonas-like organisms</taxon>
        <taxon>Kipferlia</taxon>
    </lineage>
</organism>
<feature type="region of interest" description="Disordered" evidence="1">
    <location>
        <begin position="1"/>
        <end position="133"/>
    </location>
</feature>
<name>A0A9K3GM51_9EUKA</name>
<feature type="compositionally biased region" description="Polar residues" evidence="1">
    <location>
        <begin position="227"/>
        <end position="273"/>
    </location>
</feature>
<proteinExistence type="predicted"/>
<evidence type="ECO:0000313" key="2">
    <source>
        <dbReference type="EMBL" id="GIQ87987.1"/>
    </source>
</evidence>
<dbReference type="EMBL" id="BDIP01003667">
    <property type="protein sequence ID" value="GIQ87987.1"/>
    <property type="molecule type" value="Genomic_DNA"/>
</dbReference>
<feature type="region of interest" description="Disordered" evidence="1">
    <location>
        <begin position="178"/>
        <end position="278"/>
    </location>
</feature>
<accession>A0A9K3GM51</accession>
<evidence type="ECO:0000256" key="1">
    <source>
        <dbReference type="SAM" id="MobiDB-lite"/>
    </source>
</evidence>
<sequence>MPVAAATSIPCMQSRDSLNSMSGLLSTESGGQVPVARMDSNPAYQGGMDVDEAVSDGSDSDGLGQPPADDAYEDEYTYESSYTEMSSEPERDRQPVTSTPPKGQTRPHPLSSHSTPQERGGAPPVSTQPLPLRRDREVIESSEVSQDTGMIPDVVYDVSEQSEAMPVHRLSVLRRFVSTPPANPASTNTKGKARPRAKAKAGRDRVGELQSASIARERSAPWLVQPAVSSPHHSNMGTRHQPSRGTHQPRTPTARHSPSATSAAQVVSPTPSSVRAAEAAYRQRKAERLDELDEALTPLVDRLLSTPSCPSPQTHSLGRRSSVVREYSSHPAQRAPMVFDQRFCHGLDLSPDGTEATGLYAEEGACVFATRMLLDRPLRWCIRMTAIDNCQTVGFGVADALLDPTDMSSSAREKASLYVYSPTASTIQRVGSWLFSGLPFSINDEFVFTYYPQTRTLDVIHVTSEPYRNAVWLGHVGSGVPHPVRPFFSLAGCDVTLVSSAPVIQDIASGTIPSVFPFDPCRTVGRVVVTDRGYQACGGLTLGAPTFHSGVHKWVFRIGSLSTPVSSSSGSKGQERDFAFGVCVSRPHIQSEGDVVAWLLGQPDGGAKSGVRGERHPVQKPMREGDVWECVLDIGQEEFTAECLNRKGPVYCMQGIIAPVSPIFVLHRARVQLFPVDYQPQREEACIAM</sequence>
<dbReference type="AlphaFoldDB" id="A0A9K3GM51"/>
<feature type="compositionally biased region" description="Polar residues" evidence="1">
    <location>
        <begin position="10"/>
        <end position="30"/>
    </location>
</feature>
<protein>
    <submittedName>
        <fullName evidence="2">Uncharacterized protein</fullName>
    </submittedName>
</protein>
<feature type="compositionally biased region" description="Basic residues" evidence="1">
    <location>
        <begin position="191"/>
        <end position="200"/>
    </location>
</feature>
<gene>
    <name evidence="2" type="ORF">KIPB_010142</name>
</gene>
<dbReference type="Proteomes" id="UP000265618">
    <property type="component" value="Unassembled WGS sequence"/>
</dbReference>
<evidence type="ECO:0000313" key="3">
    <source>
        <dbReference type="Proteomes" id="UP000265618"/>
    </source>
</evidence>
<keyword evidence="3" id="KW-1185">Reference proteome</keyword>
<reference evidence="2 3" key="1">
    <citation type="journal article" date="2018" name="PLoS ONE">
        <title>The draft genome of Kipferlia bialata reveals reductive genome evolution in fornicate parasites.</title>
        <authorList>
            <person name="Tanifuji G."/>
            <person name="Takabayashi S."/>
            <person name="Kume K."/>
            <person name="Takagi M."/>
            <person name="Nakayama T."/>
            <person name="Kamikawa R."/>
            <person name="Inagaki Y."/>
            <person name="Hashimoto T."/>
        </authorList>
    </citation>
    <scope>NUCLEOTIDE SEQUENCE [LARGE SCALE GENOMIC DNA]</scope>
    <source>
        <strain evidence="2">NY0173</strain>
    </source>
</reference>
<comment type="caution">
    <text evidence="2">The sequence shown here is derived from an EMBL/GenBank/DDBJ whole genome shotgun (WGS) entry which is preliminary data.</text>
</comment>